<dbReference type="EMBL" id="BATB01000022">
    <property type="protein sequence ID" value="GAD55856.1"/>
    <property type="molecule type" value="Genomic_DNA"/>
</dbReference>
<dbReference type="InterPro" id="IPR036397">
    <property type="entry name" value="RNaseH_sf"/>
</dbReference>
<dbReference type="GO" id="GO:0015074">
    <property type="term" value="P:DNA integration"/>
    <property type="evidence" value="ECO:0007669"/>
    <property type="project" value="InterPro"/>
</dbReference>
<evidence type="ECO:0000259" key="2">
    <source>
        <dbReference type="PROSITE" id="PS50994"/>
    </source>
</evidence>
<dbReference type="InterPro" id="IPR001584">
    <property type="entry name" value="Integrase_cat-core"/>
</dbReference>
<sequence>MLGQHRSTQRKTPRGRADDDALTADIIALAGRFGRYGYRRITALLREAGWAVNVKRVERIWRREGLKVPQKQPKKGRLWLGDGSCIRLRPERPNHVWSYDFVESRTHDGRKFRMLNVVDEFTRECLAIRINRKLNSTAVVDVLTDLFILRGVPSYVRSDNGPEFIAKAVRDWIDAVGAKTAFIEPSSPWENGYCESFNSKLRDELLDGEIFHSLAEAHVVIEAWRVHYKTARPHSSLGYRPPAPEAVQWPSNEGGSPPPNAPRVAPKPVMH</sequence>
<dbReference type="AlphaFoldDB" id="U2YLC8"/>
<dbReference type="eggNOG" id="COG2801">
    <property type="taxonomic scope" value="Bacteria"/>
</dbReference>
<dbReference type="InterPro" id="IPR025948">
    <property type="entry name" value="HTH-like_dom"/>
</dbReference>
<evidence type="ECO:0000313" key="3">
    <source>
        <dbReference type="EMBL" id="GAD55856.1"/>
    </source>
</evidence>
<keyword evidence="4" id="KW-1185">Reference proteome</keyword>
<gene>
    <name evidence="3" type="ORF">MBELCI_1908</name>
</gene>
<dbReference type="InterPro" id="IPR012337">
    <property type="entry name" value="RNaseH-like_sf"/>
</dbReference>
<dbReference type="Pfam" id="PF13276">
    <property type="entry name" value="HTH_21"/>
    <property type="match status" value="1"/>
</dbReference>
<feature type="region of interest" description="Disordered" evidence="1">
    <location>
        <begin position="233"/>
        <end position="271"/>
    </location>
</feature>
<dbReference type="PROSITE" id="PS50994">
    <property type="entry name" value="INTEGRASE"/>
    <property type="match status" value="1"/>
</dbReference>
<evidence type="ECO:0000313" key="4">
    <source>
        <dbReference type="Proteomes" id="UP000016566"/>
    </source>
</evidence>
<dbReference type="InterPro" id="IPR048020">
    <property type="entry name" value="Transpos_IS3"/>
</dbReference>
<evidence type="ECO:0000256" key="1">
    <source>
        <dbReference type="SAM" id="MobiDB-lite"/>
    </source>
</evidence>
<dbReference type="NCBIfam" id="NF033516">
    <property type="entry name" value="transpos_IS3"/>
    <property type="match status" value="1"/>
</dbReference>
<accession>U2YLC8</accession>
<name>U2YLC8_9RHOB</name>
<protein>
    <submittedName>
        <fullName evidence="3">Mobile element protein</fullName>
    </submittedName>
</protein>
<feature type="compositionally biased region" description="Low complexity" evidence="1">
    <location>
        <begin position="262"/>
        <end position="271"/>
    </location>
</feature>
<organism evidence="3 4">
    <name type="scientific">Limimaricola cinnabarinus LL-001</name>
    <dbReference type="NCBI Taxonomy" id="1337093"/>
    <lineage>
        <taxon>Bacteria</taxon>
        <taxon>Pseudomonadati</taxon>
        <taxon>Pseudomonadota</taxon>
        <taxon>Alphaproteobacteria</taxon>
        <taxon>Rhodobacterales</taxon>
        <taxon>Paracoccaceae</taxon>
        <taxon>Limimaricola</taxon>
    </lineage>
</organism>
<dbReference type="Pfam" id="PF13683">
    <property type="entry name" value="rve_3"/>
    <property type="match status" value="1"/>
</dbReference>
<dbReference type="STRING" id="1337093.MBELCI_1908"/>
<dbReference type="Proteomes" id="UP000016566">
    <property type="component" value="Unassembled WGS sequence"/>
</dbReference>
<dbReference type="GO" id="GO:0003676">
    <property type="term" value="F:nucleic acid binding"/>
    <property type="evidence" value="ECO:0007669"/>
    <property type="project" value="InterPro"/>
</dbReference>
<dbReference type="PANTHER" id="PTHR47515">
    <property type="entry name" value="LOW CALCIUM RESPONSE LOCUS PROTEIN T"/>
    <property type="match status" value="1"/>
</dbReference>
<proteinExistence type="predicted"/>
<reference evidence="3" key="1">
    <citation type="journal article" date="2013" name="Genome Announc.">
        <title>Draft Genome Sequence of Loktanella cinnabarina LL-001T, Isolated from Deep-Sea Floor Sediment.</title>
        <authorList>
            <person name="Nishi S."/>
            <person name="Tsubouchi T."/>
            <person name="Takaki Y."/>
            <person name="Koyanagi R."/>
            <person name="Satoh N."/>
            <person name="Maruyama T."/>
            <person name="Hatada Y."/>
        </authorList>
    </citation>
    <scope>NUCLEOTIDE SEQUENCE [LARGE SCALE GENOMIC DNA]</scope>
    <source>
        <strain evidence="3">LL-001</strain>
    </source>
</reference>
<feature type="domain" description="Integrase catalytic" evidence="2">
    <location>
        <begin position="89"/>
        <end position="249"/>
    </location>
</feature>
<dbReference type="PANTHER" id="PTHR47515:SF1">
    <property type="entry name" value="BLR2054 PROTEIN"/>
    <property type="match status" value="1"/>
</dbReference>
<comment type="caution">
    <text evidence="3">The sequence shown here is derived from an EMBL/GenBank/DDBJ whole genome shotgun (WGS) entry which is preliminary data.</text>
</comment>
<dbReference type="SUPFAM" id="SSF53098">
    <property type="entry name" value="Ribonuclease H-like"/>
    <property type="match status" value="1"/>
</dbReference>
<dbReference type="Gene3D" id="3.30.420.10">
    <property type="entry name" value="Ribonuclease H-like superfamily/Ribonuclease H"/>
    <property type="match status" value="1"/>
</dbReference>